<dbReference type="PANTHER" id="PTHR10199">
    <property type="entry name" value="THROMBOSPONDIN"/>
    <property type="match status" value="1"/>
</dbReference>
<keyword evidence="4" id="KW-0106">Calcium</keyword>
<dbReference type="Pfam" id="PF21419">
    <property type="entry name" value="RoxA-like_Cyt-c"/>
    <property type="match status" value="1"/>
</dbReference>
<accession>A0ABX1GJA6</accession>
<sequence>MIAMSALTACGGGGNAGAPPAAAADTRQMTTDQGTVTTRTSSGSIEAANVVATPAAAPVEYDYPMGFLAIDIADLAPGETVTLSLELPQGMTPSVYVKCSANDQCAVFPSAEIRGSTVHLTLTDGGAGDADGEANGVIRDPGAPAVQRNGQDSDGDGIDDQQDNCVSEANADQADLDRDGRGDVCDSDRDGDGIDNNEDNCPAVANPDQGDAEGDGAGDACDGSDSADGDADGVSDGEDNCPATNNPDQADSDGDSLGDACDNFTDSDRDGVADDADNCPDHSNANQADSDGDGLGDACDALTDADGDGVADALDNCPLVANADQQDVDNDGLGDACDAISDADLRTYFAEQVQPNLAICRTCHVPGAIADTAEGAGFMLSRIDSLDYANTYAAWSALGEGVAENTILRKASDTDTEKHSAGSPWPVGSQAYNAMATVMACWDDPDNCDLIDQGEVAQPKPLLGSRRGGHYWFDYCADKPDDHDLSNVADPRSMVVPGISDGRAVAMNLEWQNCQPGGQPATCGDLRERAHRGYALVASDGEVGAGSMFAGSSSSSGFAFPASRYRDMWQSIWNMPQQPDNFDELVSQRWGMPLSNTHNPYPLAGEDPNATNGGSGQLPIGLTQLREADGSWTGQLSPTCSICHGGQVGTSADGEGLGAIYGTNSMSDITVMFTDLARLTPQQGALAIISQNKVRGTGNITNFQLFGTLTLTDRETWIPYATIQAEPSTGTEDPPVWWNLGSRPAKFFDAGMVADAKRIELSFHMPGVPMAGDEERQWIIDNQHDSDAWILSLKAPVWPARHFGEIDEDLARQGAILFHTKDLWAGVEETAAALPEVDGLVAEEGSSMRRPEQGNGSCASCHGAYSPRYVHDQSYLADPRLEGIAAYVTPLDIIGTDSARLDGNSERVVEYSKSNWFAYSDAPEEQKTDEGTPYCGNWNDESLRARVGGRELGYLAPPLYGVWASAPYFHNGSVPSVWEVLKPSARKPIWRRLSNAPRPDQAGQVVMGFDASLDAYDTANLGWKYEEVACGPGPYPVVECYPSPGEDLPTLQDGLGLLWGNGGLAWNLLNIPIMTDEQIEERKIYNTYYYSQSNAGHEFTEVLTDDERRALIEYLKTL</sequence>
<dbReference type="PROSITE" id="PS51234">
    <property type="entry name" value="TSP3"/>
    <property type="match status" value="2"/>
</dbReference>
<proteinExistence type="predicted"/>
<evidence type="ECO:0000256" key="6">
    <source>
        <dbReference type="PROSITE-ProRule" id="PRU00433"/>
    </source>
</evidence>
<keyword evidence="2 6" id="KW-0479">Metal-binding</keyword>
<dbReference type="Pfam" id="PF02412">
    <property type="entry name" value="TSP_3"/>
    <property type="match status" value="5"/>
</dbReference>
<dbReference type="PROSITE" id="PS51007">
    <property type="entry name" value="CYTC"/>
    <property type="match status" value="1"/>
</dbReference>
<dbReference type="InterPro" id="IPR003367">
    <property type="entry name" value="Thrombospondin_3-like_rpt"/>
</dbReference>
<dbReference type="NCBIfam" id="NF041766">
    <property type="entry name" value="choice_anch_U"/>
    <property type="match status" value="1"/>
</dbReference>
<keyword evidence="3" id="KW-0732">Signal</keyword>
<feature type="region of interest" description="Disordered" evidence="7">
    <location>
        <begin position="124"/>
        <end position="292"/>
    </location>
</feature>
<evidence type="ECO:0000313" key="9">
    <source>
        <dbReference type="EMBL" id="NKI19251.1"/>
    </source>
</evidence>
<dbReference type="InterPro" id="IPR017897">
    <property type="entry name" value="Thrombospondin_3_rpt"/>
</dbReference>
<gene>
    <name evidence="9" type="ORF">HCU74_17730</name>
</gene>
<feature type="domain" description="Cytochrome c" evidence="8">
    <location>
        <begin position="840"/>
        <end position="1118"/>
    </location>
</feature>
<dbReference type="EMBL" id="JAAWWK010000007">
    <property type="protein sequence ID" value="NKI19251.1"/>
    <property type="molecule type" value="Genomic_DNA"/>
</dbReference>
<evidence type="ECO:0000256" key="1">
    <source>
        <dbReference type="ARBA" id="ARBA00022617"/>
    </source>
</evidence>
<reference evidence="9 10" key="1">
    <citation type="submission" date="2020-04" db="EMBL/GenBank/DDBJ databases">
        <authorList>
            <person name="Yoon J."/>
        </authorList>
    </citation>
    <scope>NUCLEOTIDE SEQUENCE [LARGE SCALE GENOMIC DNA]</scope>
    <source>
        <strain evidence="9 10">KMU-166</strain>
    </source>
</reference>
<evidence type="ECO:0000259" key="8">
    <source>
        <dbReference type="PROSITE" id="PS51007"/>
    </source>
</evidence>
<keyword evidence="5 6" id="KW-0408">Iron</keyword>
<organism evidence="9 10">
    <name type="scientific">Spongiibacter thalassae</name>
    <dbReference type="NCBI Taxonomy" id="2721624"/>
    <lineage>
        <taxon>Bacteria</taxon>
        <taxon>Pseudomonadati</taxon>
        <taxon>Pseudomonadota</taxon>
        <taxon>Gammaproteobacteria</taxon>
        <taxon>Cellvibrionales</taxon>
        <taxon>Spongiibacteraceae</taxon>
        <taxon>Spongiibacter</taxon>
    </lineage>
</organism>
<evidence type="ECO:0000256" key="3">
    <source>
        <dbReference type="ARBA" id="ARBA00022729"/>
    </source>
</evidence>
<dbReference type="InterPro" id="IPR028974">
    <property type="entry name" value="TSP_type-3_rpt"/>
</dbReference>
<feature type="compositionally biased region" description="Acidic residues" evidence="7">
    <location>
        <begin position="153"/>
        <end position="162"/>
    </location>
</feature>
<dbReference type="Gene3D" id="1.10.760.10">
    <property type="entry name" value="Cytochrome c-like domain"/>
    <property type="match status" value="1"/>
</dbReference>
<dbReference type="SUPFAM" id="SSF46626">
    <property type="entry name" value="Cytochrome c"/>
    <property type="match status" value="1"/>
</dbReference>
<dbReference type="PANTHER" id="PTHR10199:SF100">
    <property type="entry name" value="THROMBOSPONDIN, ISOFORM A"/>
    <property type="match status" value="1"/>
</dbReference>
<dbReference type="Proteomes" id="UP000765845">
    <property type="component" value="Unassembled WGS sequence"/>
</dbReference>
<feature type="compositionally biased region" description="Acidic residues" evidence="7">
    <location>
        <begin position="225"/>
        <end position="239"/>
    </location>
</feature>
<dbReference type="InterPro" id="IPR009056">
    <property type="entry name" value="Cyt_c-like_dom"/>
</dbReference>
<keyword evidence="1 6" id="KW-0349">Heme</keyword>
<keyword evidence="10" id="KW-1185">Reference proteome</keyword>
<evidence type="ECO:0000256" key="4">
    <source>
        <dbReference type="ARBA" id="ARBA00022837"/>
    </source>
</evidence>
<name>A0ABX1GJA6_9GAMM</name>
<evidence type="ECO:0000256" key="7">
    <source>
        <dbReference type="SAM" id="MobiDB-lite"/>
    </source>
</evidence>
<dbReference type="SUPFAM" id="SSF103647">
    <property type="entry name" value="TSP type-3 repeat"/>
    <property type="match status" value="2"/>
</dbReference>
<evidence type="ECO:0000256" key="2">
    <source>
        <dbReference type="ARBA" id="ARBA00022723"/>
    </source>
</evidence>
<dbReference type="InterPro" id="IPR036909">
    <property type="entry name" value="Cyt_c-like_dom_sf"/>
</dbReference>
<dbReference type="InterPro" id="IPR053784">
    <property type="entry name" value="Choice_anch_U_dom"/>
</dbReference>
<protein>
    <recommendedName>
        <fullName evidence="8">Cytochrome c domain-containing protein</fullName>
    </recommendedName>
</protein>
<evidence type="ECO:0000256" key="5">
    <source>
        <dbReference type="ARBA" id="ARBA00023004"/>
    </source>
</evidence>
<evidence type="ECO:0000313" key="10">
    <source>
        <dbReference type="Proteomes" id="UP000765845"/>
    </source>
</evidence>
<dbReference type="Gene3D" id="4.10.1080.10">
    <property type="entry name" value="TSP type-3 repeat"/>
    <property type="match status" value="3"/>
</dbReference>
<comment type="caution">
    <text evidence="9">The sequence shown here is derived from an EMBL/GenBank/DDBJ whole genome shotgun (WGS) entry which is preliminary data.</text>
</comment>
<feature type="compositionally biased region" description="Basic and acidic residues" evidence="7">
    <location>
        <begin position="175"/>
        <end position="192"/>
    </location>
</feature>